<dbReference type="Pfam" id="PF03358">
    <property type="entry name" value="FMN_red"/>
    <property type="match status" value="1"/>
</dbReference>
<dbReference type="AlphaFoldDB" id="A0A4R7PC91"/>
<dbReference type="PROSITE" id="PS50902">
    <property type="entry name" value="FLAVODOXIN_LIKE"/>
    <property type="match status" value="1"/>
</dbReference>
<organism evidence="4 5">
    <name type="scientific">Panacagrimonas perspica</name>
    <dbReference type="NCBI Taxonomy" id="381431"/>
    <lineage>
        <taxon>Bacteria</taxon>
        <taxon>Pseudomonadati</taxon>
        <taxon>Pseudomonadota</taxon>
        <taxon>Gammaproteobacteria</taxon>
        <taxon>Nevskiales</taxon>
        <taxon>Nevskiaceae</taxon>
        <taxon>Panacagrimonas</taxon>
    </lineage>
</organism>
<evidence type="ECO:0000256" key="1">
    <source>
        <dbReference type="ARBA" id="ARBA00022630"/>
    </source>
</evidence>
<evidence type="ECO:0000313" key="4">
    <source>
        <dbReference type="EMBL" id="TDU31342.1"/>
    </source>
</evidence>
<evidence type="ECO:0000313" key="5">
    <source>
        <dbReference type="Proteomes" id="UP000295341"/>
    </source>
</evidence>
<gene>
    <name evidence="4" type="ORF">DFR24_0710</name>
</gene>
<accession>A0A4R7PC91</accession>
<dbReference type="InterPro" id="IPR008254">
    <property type="entry name" value="Flavodoxin/NO_synth"/>
</dbReference>
<dbReference type="InterPro" id="IPR029039">
    <property type="entry name" value="Flavoprotein-like_sf"/>
</dbReference>
<feature type="domain" description="Flavodoxin-like" evidence="3">
    <location>
        <begin position="4"/>
        <end position="152"/>
    </location>
</feature>
<dbReference type="InterPro" id="IPR005025">
    <property type="entry name" value="FMN_Rdtase-like_dom"/>
</dbReference>
<dbReference type="GO" id="GO:0010181">
    <property type="term" value="F:FMN binding"/>
    <property type="evidence" value="ECO:0007669"/>
    <property type="project" value="InterPro"/>
</dbReference>
<proteinExistence type="predicted"/>
<reference evidence="4 5" key="1">
    <citation type="submission" date="2019-03" db="EMBL/GenBank/DDBJ databases">
        <title>Genomic Encyclopedia of Type Strains, Phase IV (KMG-IV): sequencing the most valuable type-strain genomes for metagenomic binning, comparative biology and taxonomic classification.</title>
        <authorList>
            <person name="Goeker M."/>
        </authorList>
    </citation>
    <scope>NUCLEOTIDE SEQUENCE [LARGE SCALE GENOMIC DNA]</scope>
    <source>
        <strain evidence="4 5">DSM 26377</strain>
    </source>
</reference>
<dbReference type="RefSeq" id="WP_133879933.1">
    <property type="nucleotide sequence ID" value="NZ_MWIN01000039.1"/>
</dbReference>
<dbReference type="Proteomes" id="UP000295341">
    <property type="component" value="Unassembled WGS sequence"/>
</dbReference>
<name>A0A4R7PC91_9GAMM</name>
<keyword evidence="5" id="KW-1185">Reference proteome</keyword>
<evidence type="ECO:0000259" key="3">
    <source>
        <dbReference type="PROSITE" id="PS50902"/>
    </source>
</evidence>
<protein>
    <submittedName>
        <fullName evidence="4">NADPH-dependent FMN reductase</fullName>
    </submittedName>
</protein>
<evidence type="ECO:0000256" key="2">
    <source>
        <dbReference type="ARBA" id="ARBA00022643"/>
    </source>
</evidence>
<keyword evidence="2" id="KW-0288">FMN</keyword>
<dbReference type="Gene3D" id="3.40.50.360">
    <property type="match status" value="1"/>
</dbReference>
<keyword evidence="1" id="KW-0285">Flavoprotein</keyword>
<sequence length="152" mass="16273">MKHLLIVYSTQTGRTRQLVMAAREGALELADEVEVRTLRAGDAGLDDLLWADGLLIGSPENFGYLSGAVKDFLDRTYYPAEGKTIGLAYAMLVSTGNDGSGAVRALDRIAAGYQWKRVSEPLVHKGELDDEALAAARELGQTLAAGIAFGVF</sequence>
<dbReference type="OrthoDB" id="5736081at2"/>
<comment type="caution">
    <text evidence="4">The sequence shown here is derived from an EMBL/GenBank/DDBJ whole genome shotgun (WGS) entry which is preliminary data.</text>
</comment>
<dbReference type="SUPFAM" id="SSF52218">
    <property type="entry name" value="Flavoproteins"/>
    <property type="match status" value="1"/>
</dbReference>
<dbReference type="EMBL" id="SOBT01000008">
    <property type="protein sequence ID" value="TDU31342.1"/>
    <property type="molecule type" value="Genomic_DNA"/>
</dbReference>
<dbReference type="GO" id="GO:0016491">
    <property type="term" value="F:oxidoreductase activity"/>
    <property type="evidence" value="ECO:0007669"/>
    <property type="project" value="InterPro"/>
</dbReference>